<dbReference type="VEuPathDB" id="VectorBase:HLOH_059601"/>
<accession>A0A9J6HDE4</accession>
<dbReference type="OMA" id="LLMNHIG"/>
<keyword evidence="2" id="KW-1185">Reference proteome</keyword>
<dbReference type="EMBL" id="JABSTR010003697">
    <property type="protein sequence ID" value="KAH9385017.1"/>
    <property type="molecule type" value="Genomic_DNA"/>
</dbReference>
<dbReference type="AlphaFoldDB" id="A0A9J6HDE4"/>
<comment type="caution">
    <text evidence="1">The sequence shown here is derived from an EMBL/GenBank/DDBJ whole genome shotgun (WGS) entry which is preliminary data.</text>
</comment>
<protein>
    <recommendedName>
        <fullName evidence="3">Cr1-8 nvi</fullName>
    </recommendedName>
</protein>
<organism evidence="1 2">
    <name type="scientific">Haemaphysalis longicornis</name>
    <name type="common">Bush tick</name>
    <dbReference type="NCBI Taxonomy" id="44386"/>
    <lineage>
        <taxon>Eukaryota</taxon>
        <taxon>Metazoa</taxon>
        <taxon>Ecdysozoa</taxon>
        <taxon>Arthropoda</taxon>
        <taxon>Chelicerata</taxon>
        <taxon>Arachnida</taxon>
        <taxon>Acari</taxon>
        <taxon>Parasitiformes</taxon>
        <taxon>Ixodida</taxon>
        <taxon>Ixodoidea</taxon>
        <taxon>Ixodidae</taxon>
        <taxon>Haemaphysalinae</taxon>
        <taxon>Haemaphysalis</taxon>
    </lineage>
</organism>
<name>A0A9J6HDE4_HAELO</name>
<reference evidence="1 2" key="1">
    <citation type="journal article" date="2020" name="Cell">
        <title>Large-Scale Comparative Analyses of Tick Genomes Elucidate Their Genetic Diversity and Vector Capacities.</title>
        <authorList>
            <consortium name="Tick Genome and Microbiome Consortium (TIGMIC)"/>
            <person name="Jia N."/>
            <person name="Wang J."/>
            <person name="Shi W."/>
            <person name="Du L."/>
            <person name="Sun Y."/>
            <person name="Zhan W."/>
            <person name="Jiang J.F."/>
            <person name="Wang Q."/>
            <person name="Zhang B."/>
            <person name="Ji P."/>
            <person name="Bell-Sakyi L."/>
            <person name="Cui X.M."/>
            <person name="Yuan T.T."/>
            <person name="Jiang B.G."/>
            <person name="Yang W.F."/>
            <person name="Lam T.T."/>
            <person name="Chang Q.C."/>
            <person name="Ding S.J."/>
            <person name="Wang X.J."/>
            <person name="Zhu J.G."/>
            <person name="Ruan X.D."/>
            <person name="Zhao L."/>
            <person name="Wei J.T."/>
            <person name="Ye R.Z."/>
            <person name="Que T.C."/>
            <person name="Du C.H."/>
            <person name="Zhou Y.H."/>
            <person name="Cheng J.X."/>
            <person name="Dai P.F."/>
            <person name="Guo W.B."/>
            <person name="Han X.H."/>
            <person name="Huang E.J."/>
            <person name="Li L.F."/>
            <person name="Wei W."/>
            <person name="Gao Y.C."/>
            <person name="Liu J.Z."/>
            <person name="Shao H.Z."/>
            <person name="Wang X."/>
            <person name="Wang C.C."/>
            <person name="Yang T.C."/>
            <person name="Huo Q.B."/>
            <person name="Li W."/>
            <person name="Chen H.Y."/>
            <person name="Chen S.E."/>
            <person name="Zhou L.G."/>
            <person name="Ni X.B."/>
            <person name="Tian J.H."/>
            <person name="Sheng Y."/>
            <person name="Liu T."/>
            <person name="Pan Y.S."/>
            <person name="Xia L.Y."/>
            <person name="Li J."/>
            <person name="Zhao F."/>
            <person name="Cao W.C."/>
        </authorList>
    </citation>
    <scope>NUCLEOTIDE SEQUENCE [LARGE SCALE GENOMIC DNA]</scope>
    <source>
        <strain evidence="1">HaeL-2018</strain>
    </source>
</reference>
<dbReference type="PANTHER" id="PTHR46579">
    <property type="entry name" value="F5/8 TYPE C DOMAIN-CONTAINING PROTEIN-RELATED"/>
    <property type="match status" value="1"/>
</dbReference>
<dbReference type="PANTHER" id="PTHR46579:SF1">
    <property type="entry name" value="F5_8 TYPE C DOMAIN-CONTAINING PROTEIN"/>
    <property type="match status" value="1"/>
</dbReference>
<dbReference type="Proteomes" id="UP000821853">
    <property type="component" value="Unassembled WGS sequence"/>
</dbReference>
<evidence type="ECO:0000313" key="2">
    <source>
        <dbReference type="Proteomes" id="UP000821853"/>
    </source>
</evidence>
<dbReference type="OrthoDB" id="6495344at2759"/>
<evidence type="ECO:0000313" key="1">
    <source>
        <dbReference type="EMBL" id="KAH9385017.1"/>
    </source>
</evidence>
<gene>
    <name evidence="1" type="ORF">HPB48_027053</name>
</gene>
<proteinExistence type="predicted"/>
<sequence>MINELPEHLRHKNVLVAMLWYGQTHPDMTLLLSSFVEQMEDLSAEGITWNGGTDTVQSKIYCLSCCADAPARAIMQNMYQFNGHYGCGWCLHPGEVIDGLIFALPHRDCVCEPVPEEDTEETLAQMIEAAATGKPILGVKGPTPLMNLEHFDVVWGFTPDYMHCVLLGTTRQLLDLWLTSTGRPFYVGSKDLFTQLDKRLCSIKPPSCLHRLQRSLSVRKYWKATEWQQWLLCFSLPCLQGILKPPYLDHFALLVRGITLLLQDKVTEEDVSESIDCLVQFALAVETLYDKGAMTFNVHQLLHLPKSVLHHGPLWAHSCFAFESNIGQVKDLVTSAKGVPMQIVERLTLRSSFADLKAQACPRTQAFLGGGSIPNQKSVVPLGKPRTVSPSILHIAESQIGDIIGGPVVEYDRVSVHHVLLHSEQYGRPNKTDSTAAMLPSGVCFKADHILSFKDLAGNERVFAVTHKFSTAPIHRIAHILKLRQGPSSHRVLVDLAPGIVPCIYMEVEGKVYFVPLAGKAIFKSQ</sequence>
<evidence type="ECO:0008006" key="3">
    <source>
        <dbReference type="Google" id="ProtNLM"/>
    </source>
</evidence>